<dbReference type="Pfam" id="PF01839">
    <property type="entry name" value="FG-GAP"/>
    <property type="match status" value="1"/>
</dbReference>
<dbReference type="PANTHER" id="PTHR16026">
    <property type="entry name" value="CARTILAGE ACIDIC PROTEIN 1"/>
    <property type="match status" value="1"/>
</dbReference>
<sequence length="656" mass="70532">MNAISGMLRRQLTGVIALVVVVGFFFAVSLPSTSAEERNDLASGYAFEGRSIALPSSDKQQAIRQVNQAYKHIDAWMSSVGAAVAMNDLDGDGLPNDLCLVDPRTDQVIITPTPGERGDRYAPFELDPAPLPVNDIMAPMGCVPADLNEDGRMDLLIYMWGRTPVLHLQKADYETFGADAFVAAEAVPGDNTGPDGEYDGPQWNSNAATVSDIDGDGHDDIFVGNYFPDSPILDPTKNGGVTMNHSLSHAQNGGGKHILLCAGATAGDKPTVTFKQVPEDVLPEEARHGWTLASSAVDLDGDQLPELYLANDFGQDRLLYNQSTPGNVKFSLVDTTRTPGTPKSKRIGEDSFKGMGVDFGDFDHDGLFDAFVSNLTVGWGIVESNFQYVNTAKDKADLRAQLRDGDAPFRDESGEVGTAWSGWSWDNKLADFSNSGELDIAISNGFVKGHTNRWPQLQELAMANDSLVADPFFWPNANLGDDIAGGDTLHFYVKGDDGRYVDLAPELGLAVPIPTRGIATGDADGDGRLDFAVARQYGDPIFYHNEAPSAGGYLDLKLTHEQEEVVGDAPTSGSPATGAEVMVKTADGRKFVSRVDGGSGHAGKRSSEVHIGLGDTKGQVEVMICWRDRQGETHEQMLKLDQGSHSFVLGDTAEER</sequence>
<dbReference type="SUPFAM" id="SSF69318">
    <property type="entry name" value="Integrin alpha N-terminal domain"/>
    <property type="match status" value="1"/>
</dbReference>
<feature type="domain" description="ASPIC/UnbV" evidence="3">
    <location>
        <begin position="576"/>
        <end position="635"/>
    </location>
</feature>
<gene>
    <name evidence="4" type="ORF">CLV71_12197</name>
</gene>
<dbReference type="InterPro" id="IPR027039">
    <property type="entry name" value="Crtac1"/>
</dbReference>
<name>A0A4V3FQU7_9PSEU</name>
<dbReference type="InterPro" id="IPR013517">
    <property type="entry name" value="FG-GAP"/>
</dbReference>
<reference evidence="4 5" key="1">
    <citation type="submission" date="2019-03" db="EMBL/GenBank/DDBJ databases">
        <title>Genomic Encyclopedia of Archaeal and Bacterial Type Strains, Phase II (KMG-II): from individual species to whole genera.</title>
        <authorList>
            <person name="Goeker M."/>
        </authorList>
    </citation>
    <scope>NUCLEOTIDE SEQUENCE [LARGE SCALE GENOMIC DNA]</scope>
    <source>
        <strain evidence="4 5">DSM 45499</strain>
    </source>
</reference>
<dbReference type="PANTHER" id="PTHR16026:SF0">
    <property type="entry name" value="CARTILAGE ACIDIC PROTEIN 1"/>
    <property type="match status" value="1"/>
</dbReference>
<keyword evidence="2" id="KW-0812">Transmembrane</keyword>
<evidence type="ECO:0000313" key="4">
    <source>
        <dbReference type="EMBL" id="TDV41031.1"/>
    </source>
</evidence>
<keyword evidence="2" id="KW-1133">Transmembrane helix</keyword>
<dbReference type="InterPro" id="IPR028994">
    <property type="entry name" value="Integrin_alpha_N"/>
</dbReference>
<dbReference type="Pfam" id="PF13517">
    <property type="entry name" value="FG-GAP_3"/>
    <property type="match status" value="1"/>
</dbReference>
<keyword evidence="1" id="KW-0732">Signal</keyword>
<protein>
    <submittedName>
        <fullName evidence="4">VCBS repeat protein</fullName>
    </submittedName>
</protein>
<evidence type="ECO:0000313" key="5">
    <source>
        <dbReference type="Proteomes" id="UP000294927"/>
    </source>
</evidence>
<proteinExistence type="predicted"/>
<dbReference type="Gene3D" id="2.130.10.130">
    <property type="entry name" value="Integrin alpha, N-terminal"/>
    <property type="match status" value="1"/>
</dbReference>
<evidence type="ECO:0000256" key="1">
    <source>
        <dbReference type="ARBA" id="ARBA00022729"/>
    </source>
</evidence>
<evidence type="ECO:0000256" key="2">
    <source>
        <dbReference type="SAM" id="Phobius"/>
    </source>
</evidence>
<dbReference type="AlphaFoldDB" id="A0A4V3FQU7"/>
<keyword evidence="2" id="KW-0472">Membrane</keyword>
<keyword evidence="5" id="KW-1185">Reference proteome</keyword>
<evidence type="ECO:0000259" key="3">
    <source>
        <dbReference type="Pfam" id="PF07593"/>
    </source>
</evidence>
<dbReference type="Proteomes" id="UP000294927">
    <property type="component" value="Unassembled WGS sequence"/>
</dbReference>
<dbReference type="Pfam" id="PF07593">
    <property type="entry name" value="UnbV_ASPIC"/>
    <property type="match status" value="1"/>
</dbReference>
<feature type="transmembrane region" description="Helical" evidence="2">
    <location>
        <begin position="12"/>
        <end position="30"/>
    </location>
</feature>
<dbReference type="RefSeq" id="WP_166664439.1">
    <property type="nucleotide sequence ID" value="NZ_SOCP01000021.1"/>
</dbReference>
<comment type="caution">
    <text evidence="4">The sequence shown here is derived from an EMBL/GenBank/DDBJ whole genome shotgun (WGS) entry which is preliminary data.</text>
</comment>
<accession>A0A4V3FQU7</accession>
<organism evidence="4 5">
    <name type="scientific">Actinophytocola oryzae</name>
    <dbReference type="NCBI Taxonomy" id="502181"/>
    <lineage>
        <taxon>Bacteria</taxon>
        <taxon>Bacillati</taxon>
        <taxon>Actinomycetota</taxon>
        <taxon>Actinomycetes</taxon>
        <taxon>Pseudonocardiales</taxon>
        <taxon>Pseudonocardiaceae</taxon>
    </lineage>
</organism>
<dbReference type="EMBL" id="SOCP01000021">
    <property type="protein sequence ID" value="TDV41031.1"/>
    <property type="molecule type" value="Genomic_DNA"/>
</dbReference>
<dbReference type="InterPro" id="IPR011519">
    <property type="entry name" value="UnbV_ASPIC"/>
</dbReference>